<keyword evidence="3" id="KW-1185">Reference proteome</keyword>
<dbReference type="Proteomes" id="UP000247005">
    <property type="component" value="Unassembled WGS sequence"/>
</dbReference>
<dbReference type="Gene3D" id="1.10.238.160">
    <property type="match status" value="1"/>
</dbReference>
<evidence type="ECO:0000313" key="4">
    <source>
        <dbReference type="Proteomes" id="UP000247005"/>
    </source>
</evidence>
<dbReference type="InterPro" id="IPR052931">
    <property type="entry name" value="Prophage_regulatory_activator"/>
</dbReference>
<dbReference type="AlphaFoldDB" id="A0A2P5GH44"/>
<evidence type="ECO:0000313" key="2">
    <source>
        <dbReference type="EMBL" id="POP41548.1"/>
    </source>
</evidence>
<dbReference type="EMBL" id="PQGD01000040">
    <property type="protein sequence ID" value="POP41548.1"/>
    <property type="molecule type" value="Genomic_DNA"/>
</dbReference>
<sequence length="68" mass="7914">MNNKNIRLLRLPEVLHKTGYGKAWIYRLIREGHFPQPVKTGSRSIAFIESEIDAWIQSVIDRSRQHAA</sequence>
<reference evidence="3 4" key="1">
    <citation type="submission" date="2018-01" db="EMBL/GenBank/DDBJ databases">
        <title>Superficieibacter electus gen. nov., sp. nov., an extended-spectrum beta-lactamase possessing member of the Enterobacteriaceae family, isolated from intensive care unit surfaces.</title>
        <authorList>
            <person name="Potter R.F."/>
            <person name="D'Souza A.W."/>
        </authorList>
    </citation>
    <scope>NUCLEOTIDE SEQUENCE [LARGE SCALE GENOMIC DNA]</scope>
    <source>
        <strain evidence="2 4">BP-1</strain>
        <strain evidence="1 3">BP-2</strain>
    </source>
</reference>
<dbReference type="RefSeq" id="WP_103678781.1">
    <property type="nucleotide sequence ID" value="NZ_PQGD01000040.1"/>
</dbReference>
<dbReference type="OrthoDB" id="5986966at2"/>
<dbReference type="Pfam" id="PF05930">
    <property type="entry name" value="Phage_AlpA"/>
    <property type="match status" value="1"/>
</dbReference>
<dbReference type="PANTHER" id="PTHR36154">
    <property type="entry name" value="DNA-BINDING TRANSCRIPTIONAL ACTIVATOR ALPA"/>
    <property type="match status" value="1"/>
</dbReference>
<name>A0A2P5GH44_9ENTR</name>
<accession>A0A2P5GH44</accession>
<protein>
    <submittedName>
        <fullName evidence="2">Dipicolinate synthase</fullName>
    </submittedName>
</protein>
<proteinExistence type="predicted"/>
<dbReference type="PANTHER" id="PTHR36154:SF1">
    <property type="entry name" value="DNA-BINDING TRANSCRIPTIONAL ACTIVATOR ALPA"/>
    <property type="match status" value="1"/>
</dbReference>
<evidence type="ECO:0000313" key="1">
    <source>
        <dbReference type="EMBL" id="POP40554.1"/>
    </source>
</evidence>
<organism evidence="2 4">
    <name type="scientific">Superficieibacter electus</name>
    <dbReference type="NCBI Taxonomy" id="2022662"/>
    <lineage>
        <taxon>Bacteria</taxon>
        <taxon>Pseudomonadati</taxon>
        <taxon>Pseudomonadota</taxon>
        <taxon>Gammaproteobacteria</taxon>
        <taxon>Enterobacterales</taxon>
        <taxon>Enterobacteriaceae</taxon>
        <taxon>Superficieibacter</taxon>
    </lineage>
</organism>
<comment type="caution">
    <text evidence="2">The sequence shown here is derived from an EMBL/GenBank/DDBJ whole genome shotgun (WGS) entry which is preliminary data.</text>
</comment>
<evidence type="ECO:0000313" key="3">
    <source>
        <dbReference type="Proteomes" id="UP000237073"/>
    </source>
</evidence>
<gene>
    <name evidence="2" type="ORF">CHU32_26645</name>
    <name evidence="1" type="ORF">CHU33_26730</name>
</gene>
<dbReference type="EMBL" id="PQGE01000043">
    <property type="protein sequence ID" value="POP40554.1"/>
    <property type="molecule type" value="Genomic_DNA"/>
</dbReference>
<dbReference type="InterPro" id="IPR010260">
    <property type="entry name" value="AlpA"/>
</dbReference>
<dbReference type="Proteomes" id="UP000237073">
    <property type="component" value="Unassembled WGS sequence"/>
</dbReference>